<organism evidence="1 2">
    <name type="scientific">Natronococcus amylolyticus DSM 10524</name>
    <dbReference type="NCBI Taxonomy" id="1227497"/>
    <lineage>
        <taxon>Archaea</taxon>
        <taxon>Methanobacteriati</taxon>
        <taxon>Methanobacteriota</taxon>
        <taxon>Stenosarchaea group</taxon>
        <taxon>Halobacteria</taxon>
        <taxon>Halobacteriales</taxon>
        <taxon>Natrialbaceae</taxon>
        <taxon>Natronococcus</taxon>
    </lineage>
</organism>
<comment type="caution">
    <text evidence="1">The sequence shown here is derived from an EMBL/GenBank/DDBJ whole genome shotgun (WGS) entry which is preliminary data.</text>
</comment>
<dbReference type="Proteomes" id="UP000011688">
    <property type="component" value="Unassembled WGS sequence"/>
</dbReference>
<accession>L9X9A0</accession>
<reference evidence="1 2" key="1">
    <citation type="journal article" date="2014" name="PLoS Genet.">
        <title>Phylogenetically driven sequencing of extremely halophilic archaea reveals strategies for static and dynamic osmo-response.</title>
        <authorList>
            <person name="Becker E.A."/>
            <person name="Seitzer P.M."/>
            <person name="Tritt A."/>
            <person name="Larsen D."/>
            <person name="Krusor M."/>
            <person name="Yao A.I."/>
            <person name="Wu D."/>
            <person name="Madern D."/>
            <person name="Eisen J.A."/>
            <person name="Darling A.E."/>
            <person name="Facciotti M.T."/>
        </authorList>
    </citation>
    <scope>NUCLEOTIDE SEQUENCE [LARGE SCALE GENOMIC DNA]</scope>
    <source>
        <strain evidence="1 2">DSM 10524</strain>
    </source>
</reference>
<dbReference type="AlphaFoldDB" id="L9X9A0"/>
<name>L9X9A0_9EURY</name>
<protein>
    <submittedName>
        <fullName evidence="1">Uncharacterized protein</fullName>
    </submittedName>
</protein>
<dbReference type="EMBL" id="AOIB01000021">
    <property type="protein sequence ID" value="ELY57991.1"/>
    <property type="molecule type" value="Genomic_DNA"/>
</dbReference>
<keyword evidence="2" id="KW-1185">Reference proteome</keyword>
<gene>
    <name evidence="1" type="ORF">C491_09359</name>
</gene>
<sequence>MRCHRLFWSTAFDRPFQLNIVSITIVNMFAEYHRSPIAQDGKTSILVACICLGDWFFQEILTG</sequence>
<evidence type="ECO:0000313" key="1">
    <source>
        <dbReference type="EMBL" id="ELY57991.1"/>
    </source>
</evidence>
<evidence type="ECO:0000313" key="2">
    <source>
        <dbReference type="Proteomes" id="UP000011688"/>
    </source>
</evidence>
<proteinExistence type="predicted"/>